<name>A0A1W6BYW9_9BACT</name>
<dbReference type="EMBL" id="CP020867">
    <property type="protein sequence ID" value="ARJ57288.1"/>
    <property type="molecule type" value="Genomic_DNA"/>
</dbReference>
<dbReference type="RefSeq" id="WP_027305552.1">
    <property type="nucleotide sequence ID" value="NZ_CP020867.1"/>
</dbReference>
<evidence type="ECO:0000313" key="2">
    <source>
        <dbReference type="Proteomes" id="UP000192902"/>
    </source>
</evidence>
<accession>A0A1W6BYW9</accession>
<dbReference type="STRING" id="1121267.CCUN_1713"/>
<dbReference type="eggNOG" id="ENOG50316EE">
    <property type="taxonomic scope" value="Bacteria"/>
</dbReference>
<dbReference type="AlphaFoldDB" id="A0A1W6BYW9"/>
<evidence type="ECO:0000313" key="1">
    <source>
        <dbReference type="EMBL" id="ARJ57288.1"/>
    </source>
</evidence>
<dbReference type="Proteomes" id="UP000192902">
    <property type="component" value="Chromosome"/>
</dbReference>
<dbReference type="OrthoDB" id="5361247at2"/>
<proteinExistence type="predicted"/>
<organism evidence="1 2">
    <name type="scientific">Campylobacter cuniculorum DSM 23162 = LMG 24588</name>
    <dbReference type="NCBI Taxonomy" id="1121267"/>
    <lineage>
        <taxon>Bacteria</taxon>
        <taxon>Pseudomonadati</taxon>
        <taxon>Campylobacterota</taxon>
        <taxon>Epsilonproteobacteria</taxon>
        <taxon>Campylobacterales</taxon>
        <taxon>Campylobacteraceae</taxon>
        <taxon>Campylobacter</taxon>
    </lineage>
</organism>
<sequence length="384" mass="45011">MIINAVNPYQNLSLFNTLQNANLDLSEKSNILNLQNESNSSSFNPNAKTYASEFGFRIDERGFFDKELNQIANLPESYAINIKSIRGIAKEFMKQEQSINYNRMDLPYMLNRYYSSLKSLNTEFQTQENENLSRNIISGFTQGYSTNNGDFLGEINRIYQNKEELDRAKTQNKNLNTLMLDNKIVDFGFDKALTNTSNNEILKPYLTREGAVSKSGLLVNFIYQDLKEKNESQLQFFMKPASLDLNSHKKLYEILDGKENIEDFLKENNEQRMSFDLYLYVNGVDKNTTSQDKLSVFFQQYINYEKDLDLREFTNSSSIFELYTQKIKQEFEEIKQDYKAQNYDKERLEDANLKRDSSIENFLNRRQRQMGLNKILNAYLNVMS</sequence>
<reference evidence="1 2" key="1">
    <citation type="submission" date="2017-04" db="EMBL/GenBank/DDBJ databases">
        <title>Complete genome sequence of the Campylobacter cuniculorum type strain LMG24588.</title>
        <authorList>
            <person name="Miller W.G."/>
            <person name="Yee E."/>
            <person name="Revez J."/>
            <person name="Bono J.L."/>
            <person name="Rossi M."/>
        </authorList>
    </citation>
    <scope>NUCLEOTIDE SEQUENCE [LARGE SCALE GENOMIC DNA]</scope>
    <source>
        <strain evidence="1 2">LMG 24588</strain>
    </source>
</reference>
<dbReference type="KEGG" id="ccun:CCUN_1713"/>
<gene>
    <name evidence="1" type="ORF">CCUN_1713</name>
</gene>
<protein>
    <submittedName>
        <fullName evidence="1">Uncharacterized protein</fullName>
    </submittedName>
</protein>